<dbReference type="GO" id="GO:0005656">
    <property type="term" value="C:nuclear pre-replicative complex"/>
    <property type="evidence" value="ECO:0007669"/>
    <property type="project" value="TreeGrafter"/>
</dbReference>
<dbReference type="Pfam" id="PF00400">
    <property type="entry name" value="WD40"/>
    <property type="match status" value="4"/>
</dbReference>
<dbReference type="PROSITE" id="PS50294">
    <property type="entry name" value="WD_REPEATS_REGION"/>
    <property type="match status" value="2"/>
</dbReference>
<dbReference type="PANTHER" id="PTHR18763:SF4">
    <property type="entry name" value="PROTEIN ROOT INITIATION DEFECTIVE 3-LIKE"/>
    <property type="match status" value="1"/>
</dbReference>
<evidence type="ECO:0000256" key="2">
    <source>
        <dbReference type="ARBA" id="ARBA00022737"/>
    </source>
</evidence>
<dbReference type="InterPro" id="IPR015943">
    <property type="entry name" value="WD40/YVTN_repeat-like_dom_sf"/>
</dbReference>
<gene>
    <name evidence="7" type="primary">LOC103484316</name>
</gene>
<evidence type="ECO:0000313" key="6">
    <source>
        <dbReference type="Proteomes" id="UP001652600"/>
    </source>
</evidence>
<dbReference type="AlphaFoldDB" id="A0A1S4DU43"/>
<dbReference type="Gene3D" id="2.130.10.10">
    <property type="entry name" value="YVTN repeat-like/Quinoprotein amine dehydrogenase"/>
    <property type="match status" value="2"/>
</dbReference>
<organism evidence="6 7">
    <name type="scientific">Cucumis melo</name>
    <name type="common">Muskmelon</name>
    <dbReference type="NCBI Taxonomy" id="3656"/>
    <lineage>
        <taxon>Eukaryota</taxon>
        <taxon>Viridiplantae</taxon>
        <taxon>Streptophyta</taxon>
        <taxon>Embryophyta</taxon>
        <taxon>Tracheophyta</taxon>
        <taxon>Spermatophyta</taxon>
        <taxon>Magnoliopsida</taxon>
        <taxon>eudicotyledons</taxon>
        <taxon>Gunneridae</taxon>
        <taxon>Pentapetalae</taxon>
        <taxon>rosids</taxon>
        <taxon>fabids</taxon>
        <taxon>Cucurbitales</taxon>
        <taxon>Cucurbitaceae</taxon>
        <taxon>Benincaseae</taxon>
        <taxon>Cucumis</taxon>
    </lineage>
</organism>
<dbReference type="SMART" id="SM00320">
    <property type="entry name" value="WD40"/>
    <property type="match status" value="5"/>
</dbReference>
<dbReference type="InterPro" id="IPR020472">
    <property type="entry name" value="WD40_PAC1"/>
</dbReference>
<dbReference type="GO" id="GO:0006261">
    <property type="term" value="P:DNA-templated DNA replication"/>
    <property type="evidence" value="ECO:0007669"/>
    <property type="project" value="TreeGrafter"/>
</dbReference>
<dbReference type="SUPFAM" id="SSF50998">
    <property type="entry name" value="Quinoprotein alcohol dehydrogenase-like"/>
    <property type="match status" value="1"/>
</dbReference>
<feature type="transmembrane region" description="Helical" evidence="5">
    <location>
        <begin position="6"/>
        <end position="22"/>
    </location>
</feature>
<dbReference type="KEGG" id="cmo:103484316"/>
<keyword evidence="2" id="KW-0677">Repeat</keyword>
<dbReference type="GO" id="GO:0120330">
    <property type="term" value="C:rixosome complex"/>
    <property type="evidence" value="ECO:0007669"/>
    <property type="project" value="TreeGrafter"/>
</dbReference>
<feature type="compositionally biased region" description="Basic and acidic residues" evidence="4">
    <location>
        <begin position="479"/>
        <end position="499"/>
    </location>
</feature>
<keyword evidence="5" id="KW-0812">Transmembrane</keyword>
<keyword evidence="5" id="KW-0472">Membrane</keyword>
<dbReference type="InterPro" id="IPR011047">
    <property type="entry name" value="Quinoprotein_ADH-like_sf"/>
</dbReference>
<name>A0A1S4DU43_CUCME</name>
<dbReference type="RefSeq" id="XP_016899511.2">
    <property type="nucleotide sequence ID" value="XM_017044022.2"/>
</dbReference>
<dbReference type="PANTHER" id="PTHR18763">
    <property type="entry name" value="WD-REPEAT PROTEIN 18"/>
    <property type="match status" value="1"/>
</dbReference>
<sequence>MQTSVVSINGSFFFFFFCFHLFEHQKMGNGGESMALAVCSDRNMGLGITIWDVKTGQTLLHIPSCASPPYGFICLRNEFFVASQTRKEGSVGGGTIFIWSLNKPQPPVMSYTLETIGPLASTKDSVYLAGGTHSGNIHLWEVGSGKLLKLWSGHHKPVKCVLFSWDDSFLITGSSDGMICVWSMISLLDVELVENSQPLVYCLMQHKSSLTGLLTMSGCSMSIIISSSLDGSLKFWDLMSGMIKGTQAHIEGITAIVLHPTEQVLFSGTVDGQISASRLELGFDNCITVKENQILAPKGHKGAITALAFSQTDLISASEDCTVCIWDISRQRIIQKLDHKKGRITNLVAIPRSSLISTSNRKRVLNQFSMSSLDKYPQPANLMKSTIPLFSSLQPLQENLNSIGFTSTSSLNQQILDMKTEGTSAAIQMKVETSLERRMWASRMTKQVMDMNNHLQSRVLDMMRIRLFEPTKINSSSKKQKDERDRVAKKMEKRPSSFH</sequence>
<evidence type="ECO:0000256" key="3">
    <source>
        <dbReference type="PROSITE-ProRule" id="PRU00221"/>
    </source>
</evidence>
<accession>A0A1S4DU43</accession>
<feature type="repeat" description="WD" evidence="3">
    <location>
        <begin position="151"/>
        <end position="184"/>
    </location>
</feature>
<dbReference type="InterPro" id="IPR019775">
    <property type="entry name" value="WD40_repeat_CS"/>
</dbReference>
<evidence type="ECO:0000313" key="7">
    <source>
        <dbReference type="RefSeq" id="XP_016899511.2"/>
    </source>
</evidence>
<dbReference type="PRINTS" id="PR00320">
    <property type="entry name" value="GPROTEINBRPT"/>
</dbReference>
<keyword evidence="5" id="KW-1133">Transmembrane helix</keyword>
<proteinExistence type="predicted"/>
<feature type="repeat" description="WD" evidence="3">
    <location>
        <begin position="297"/>
        <end position="336"/>
    </location>
</feature>
<reference evidence="7" key="1">
    <citation type="submission" date="2025-08" db="UniProtKB">
        <authorList>
            <consortium name="RefSeq"/>
        </authorList>
    </citation>
    <scope>IDENTIFICATION</scope>
    <source>
        <tissue evidence="7">Stem</tissue>
    </source>
</reference>
<dbReference type="InterPro" id="IPR045227">
    <property type="entry name" value="WDR18/Ipi3/RID3"/>
</dbReference>
<evidence type="ECO:0000256" key="1">
    <source>
        <dbReference type="ARBA" id="ARBA00022574"/>
    </source>
</evidence>
<evidence type="ECO:0000256" key="5">
    <source>
        <dbReference type="SAM" id="Phobius"/>
    </source>
</evidence>
<dbReference type="GO" id="GO:0006364">
    <property type="term" value="P:rRNA processing"/>
    <property type="evidence" value="ECO:0007669"/>
    <property type="project" value="TreeGrafter"/>
</dbReference>
<dbReference type="PROSITE" id="PS00678">
    <property type="entry name" value="WD_REPEATS_1"/>
    <property type="match status" value="2"/>
</dbReference>
<feature type="repeat" description="WD" evidence="3">
    <location>
        <begin position="203"/>
        <end position="246"/>
    </location>
</feature>
<feature type="region of interest" description="Disordered" evidence="4">
    <location>
        <begin position="471"/>
        <end position="499"/>
    </location>
</feature>
<keyword evidence="1 3" id="KW-0853">WD repeat</keyword>
<dbReference type="GeneID" id="103484316"/>
<dbReference type="InterPro" id="IPR001680">
    <property type="entry name" value="WD40_rpt"/>
</dbReference>
<dbReference type="Proteomes" id="UP001652600">
    <property type="component" value="Chromosome 12"/>
</dbReference>
<protein>
    <submittedName>
        <fullName evidence="7">Protein ROOT INITIATION DEFECTIVE 3-like isoform X1</fullName>
    </submittedName>
</protein>
<keyword evidence="6" id="KW-1185">Reference proteome</keyword>
<dbReference type="PROSITE" id="PS50082">
    <property type="entry name" value="WD_REPEATS_2"/>
    <property type="match status" value="3"/>
</dbReference>
<evidence type="ECO:0000256" key="4">
    <source>
        <dbReference type="SAM" id="MobiDB-lite"/>
    </source>
</evidence>